<dbReference type="InterPro" id="IPR052541">
    <property type="entry name" value="SQRD"/>
</dbReference>
<dbReference type="AlphaFoldDB" id="A0A1E8PXN8"/>
<reference evidence="2 3" key="1">
    <citation type="submission" date="2016-09" db="EMBL/GenBank/DDBJ databases">
        <title>genome sequence of Mycobacterium sp. 739 SCH.</title>
        <authorList>
            <person name="Greninger A.L."/>
            <person name="Qin X."/>
            <person name="Jerome K."/>
            <person name="Vora S."/>
            <person name="Quinn K."/>
        </authorList>
    </citation>
    <scope>NUCLEOTIDE SEQUENCE [LARGE SCALE GENOMIC DNA]</scope>
    <source>
        <strain evidence="2 3">SCH</strain>
    </source>
</reference>
<dbReference type="EMBL" id="MCHX01000078">
    <property type="protein sequence ID" value="OFJ51132.1"/>
    <property type="molecule type" value="Genomic_DNA"/>
</dbReference>
<dbReference type="PRINTS" id="PR00368">
    <property type="entry name" value="FADPNR"/>
</dbReference>
<sequence>MKTVLILGAGFGGLELAAQLSDNVAGEVRVIVIDHNDGFTFGFSKIDVLFKGHTPDGVRIPYAELTRPGVEFRQERVTSIDPATRHVSTDRNEYRPDILVVALGADYDPAATPGFVEDGYDFYTVEGACRLRERLTSFTGGTIVLGILSVPFKCPPAPFEAALLLHSLLVERGIRDATHIQLISPMPSPIPVSPSTSEALITAMSERGIVYRPNTKIHSLDPAQHLVRTDTDTVPYDLFIGVPKHRVPDVVQACGLTAGGNDGWIAVDPATLATRHPGVYAIGDCADAPVPRAGVYAEDAARTVAADIAAHLHGTPSTATYAGRGVCYIEFGDGQVGKVEADFLSGPKPHAPFSGPSSELAQEKVDFARTRRHRWFHHSR</sequence>
<dbReference type="Proteomes" id="UP000178953">
    <property type="component" value="Unassembled WGS sequence"/>
</dbReference>
<proteinExistence type="predicted"/>
<comment type="caution">
    <text evidence="2">The sequence shown here is derived from an EMBL/GenBank/DDBJ whole genome shotgun (WGS) entry which is preliminary data.</text>
</comment>
<feature type="domain" description="FAD/NAD(P)-binding" evidence="1">
    <location>
        <begin position="3"/>
        <end position="289"/>
    </location>
</feature>
<protein>
    <submittedName>
        <fullName evidence="2">Flavoprotein reductase</fullName>
    </submittedName>
</protein>
<accession>A0A1E8PXN8</accession>
<dbReference type="SUPFAM" id="SSF51905">
    <property type="entry name" value="FAD/NAD(P)-binding domain"/>
    <property type="match status" value="2"/>
</dbReference>
<dbReference type="InterPro" id="IPR023753">
    <property type="entry name" value="FAD/NAD-binding_dom"/>
</dbReference>
<organism evidence="2 3">
    <name type="scientific">Mycolicibacterium grossiae</name>
    <dbReference type="NCBI Taxonomy" id="1552759"/>
    <lineage>
        <taxon>Bacteria</taxon>
        <taxon>Bacillati</taxon>
        <taxon>Actinomycetota</taxon>
        <taxon>Actinomycetes</taxon>
        <taxon>Mycobacteriales</taxon>
        <taxon>Mycobacteriaceae</taxon>
        <taxon>Mycolicibacterium</taxon>
    </lineage>
</organism>
<name>A0A1E8PXN8_9MYCO</name>
<keyword evidence="3" id="KW-1185">Reference proteome</keyword>
<dbReference type="Gene3D" id="3.50.50.60">
    <property type="entry name" value="FAD/NAD(P)-binding domain"/>
    <property type="match status" value="2"/>
</dbReference>
<dbReference type="RefSeq" id="WP_070355659.1">
    <property type="nucleotide sequence ID" value="NZ_MCHX01000078.1"/>
</dbReference>
<dbReference type="PANTHER" id="PTHR43755:SF1">
    <property type="entry name" value="FAD-DEPENDENT PYRIDINE NUCLEOTIDE-DISULPHIDE OXIDOREDUCTASE"/>
    <property type="match status" value="1"/>
</dbReference>
<evidence type="ECO:0000259" key="1">
    <source>
        <dbReference type="Pfam" id="PF07992"/>
    </source>
</evidence>
<dbReference type="InterPro" id="IPR036188">
    <property type="entry name" value="FAD/NAD-bd_sf"/>
</dbReference>
<dbReference type="Pfam" id="PF07992">
    <property type="entry name" value="Pyr_redox_2"/>
    <property type="match status" value="1"/>
</dbReference>
<dbReference type="GO" id="GO:0016491">
    <property type="term" value="F:oxidoreductase activity"/>
    <property type="evidence" value="ECO:0007669"/>
    <property type="project" value="InterPro"/>
</dbReference>
<evidence type="ECO:0000313" key="2">
    <source>
        <dbReference type="EMBL" id="OFJ51132.1"/>
    </source>
</evidence>
<evidence type="ECO:0000313" key="3">
    <source>
        <dbReference type="Proteomes" id="UP000178953"/>
    </source>
</evidence>
<gene>
    <name evidence="2" type="ORF">BEL07_24495</name>
</gene>
<dbReference type="PANTHER" id="PTHR43755">
    <property type="match status" value="1"/>
</dbReference>